<gene>
    <name evidence="3" type="ORF">EXIGUO9Y_230074</name>
</gene>
<dbReference type="SMART" id="SM00829">
    <property type="entry name" value="PKS_ER"/>
    <property type="match status" value="1"/>
</dbReference>
<evidence type="ECO:0000313" key="4">
    <source>
        <dbReference type="Proteomes" id="UP000439752"/>
    </source>
</evidence>
<dbReference type="InterPro" id="IPR036291">
    <property type="entry name" value="NAD(P)-bd_dom_sf"/>
</dbReference>
<dbReference type="Pfam" id="PF08240">
    <property type="entry name" value="ADH_N"/>
    <property type="match status" value="1"/>
</dbReference>
<name>A0A653I965_9BACL</name>
<evidence type="ECO:0000259" key="2">
    <source>
        <dbReference type="SMART" id="SM00829"/>
    </source>
</evidence>
<keyword evidence="4" id="KW-1185">Reference proteome</keyword>
<organism evidence="3 4">
    <name type="scientific">Exiguobacterium oxidotolerans</name>
    <dbReference type="NCBI Taxonomy" id="223958"/>
    <lineage>
        <taxon>Bacteria</taxon>
        <taxon>Bacillati</taxon>
        <taxon>Bacillota</taxon>
        <taxon>Bacilli</taxon>
        <taxon>Bacillales</taxon>
        <taxon>Bacillales Family XII. Incertae Sedis</taxon>
        <taxon>Exiguobacterium</taxon>
    </lineage>
</organism>
<accession>A0A653I965</accession>
<dbReference type="Gene3D" id="3.90.180.10">
    <property type="entry name" value="Medium-chain alcohol dehydrogenases, catalytic domain"/>
    <property type="match status" value="1"/>
</dbReference>
<dbReference type="InterPro" id="IPR011032">
    <property type="entry name" value="GroES-like_sf"/>
</dbReference>
<keyword evidence="1" id="KW-0521">NADP</keyword>
<dbReference type="Gene3D" id="3.40.50.720">
    <property type="entry name" value="NAD(P)-binding Rossmann-like Domain"/>
    <property type="match status" value="1"/>
</dbReference>
<dbReference type="Pfam" id="PF13602">
    <property type="entry name" value="ADH_zinc_N_2"/>
    <property type="match status" value="1"/>
</dbReference>
<dbReference type="RefSeq" id="WP_159173214.1">
    <property type="nucleotide sequence ID" value="NZ_LR732312.1"/>
</dbReference>
<dbReference type="EMBL" id="CABWKQ010000016">
    <property type="protein sequence ID" value="VWX35295.1"/>
    <property type="molecule type" value="Genomic_DNA"/>
</dbReference>
<dbReference type="AlphaFoldDB" id="A0A653I965"/>
<evidence type="ECO:0000313" key="3">
    <source>
        <dbReference type="EMBL" id="VWX35295.1"/>
    </source>
</evidence>
<proteinExistence type="predicted"/>
<dbReference type="GO" id="GO:0016491">
    <property type="term" value="F:oxidoreductase activity"/>
    <property type="evidence" value="ECO:0007669"/>
    <property type="project" value="InterPro"/>
</dbReference>
<evidence type="ECO:0000256" key="1">
    <source>
        <dbReference type="ARBA" id="ARBA00022857"/>
    </source>
</evidence>
<dbReference type="InterPro" id="IPR020843">
    <property type="entry name" value="ER"/>
</dbReference>
<dbReference type="SUPFAM" id="SSF51735">
    <property type="entry name" value="NAD(P)-binding Rossmann-fold domains"/>
    <property type="match status" value="1"/>
</dbReference>
<feature type="domain" description="Enoyl reductase (ER)" evidence="2">
    <location>
        <begin position="10"/>
        <end position="326"/>
    </location>
</feature>
<dbReference type="PANTHER" id="PTHR44154">
    <property type="entry name" value="QUINONE OXIDOREDUCTASE"/>
    <property type="match status" value="1"/>
</dbReference>
<dbReference type="PANTHER" id="PTHR44154:SF1">
    <property type="entry name" value="QUINONE OXIDOREDUCTASE"/>
    <property type="match status" value="1"/>
</dbReference>
<reference evidence="3 4" key="1">
    <citation type="submission" date="2019-10" db="EMBL/GenBank/DDBJ databases">
        <authorList>
            <person name="Karimi E."/>
        </authorList>
    </citation>
    <scope>NUCLEOTIDE SEQUENCE [LARGE SCALE GENOMIC DNA]</scope>
    <source>
        <strain evidence="3">Exiguobacterium sp. 9Y</strain>
    </source>
</reference>
<dbReference type="SUPFAM" id="SSF50129">
    <property type="entry name" value="GroES-like"/>
    <property type="match status" value="1"/>
</dbReference>
<sequence>MKAFVVDQYGPDATLTEKDVTLAKTGENELRVRVTGTSLNPLDTKMFFGHVAAAPTTGILQGDVTGKIVEIGSSVTTFSVGDHVIAFGGGLGERSGALAEEMLVPESMAVLKPAGLSAEVAGCLPVIGLTAMEALKERAMVQPGMRLYVVGGTGGVGHLVAQLATHYGCDVTASAANDEKANWLEGHGIHVHRYREETVEALLDRVAPDGFDVVIDTVGGDHLQESFVLAKERGKIISIATRTTQDLTPMHSKALTLEALFVALPLMKGKTEEMRRQQEHLTEVAGLVADGTIELRIDSRVPRQVEALNEAYKAFDQHSHFGKVSVYDANADFDESGD</sequence>
<dbReference type="InterPro" id="IPR013154">
    <property type="entry name" value="ADH-like_N"/>
</dbReference>
<protein>
    <submittedName>
        <fullName evidence="3">Alcohol dehydrogenase</fullName>
    </submittedName>
</protein>
<dbReference type="InterPro" id="IPR051603">
    <property type="entry name" value="Zinc-ADH_QOR/CCCR"/>
</dbReference>
<dbReference type="Proteomes" id="UP000439752">
    <property type="component" value="Unassembled WGS sequence"/>
</dbReference>